<feature type="transmembrane region" description="Helical" evidence="7">
    <location>
        <begin position="411"/>
        <end position="431"/>
    </location>
</feature>
<dbReference type="RefSeq" id="WP_235056500.1">
    <property type="nucleotide sequence ID" value="NZ_JAKFHA010000027.1"/>
</dbReference>
<evidence type="ECO:0000313" key="11">
    <source>
        <dbReference type="Proteomes" id="UP001165378"/>
    </source>
</evidence>
<evidence type="ECO:0000313" key="10">
    <source>
        <dbReference type="EMBL" id="MCF2531850.1"/>
    </source>
</evidence>
<feature type="domain" description="MacB-like periplasmic core" evidence="9">
    <location>
        <begin position="17"/>
        <end position="233"/>
    </location>
</feature>
<keyword evidence="2" id="KW-1003">Cell membrane</keyword>
<keyword evidence="5 7" id="KW-0472">Membrane</keyword>
<evidence type="ECO:0000256" key="2">
    <source>
        <dbReference type="ARBA" id="ARBA00022475"/>
    </source>
</evidence>
<feature type="transmembrane region" description="Helical" evidence="7">
    <location>
        <begin position="726"/>
        <end position="755"/>
    </location>
</feature>
<gene>
    <name evidence="10" type="ORF">LZ495_32180</name>
</gene>
<accession>A0AA41Q5B1</accession>
<feature type="transmembrane region" description="Helical" evidence="7">
    <location>
        <begin position="780"/>
        <end position="800"/>
    </location>
</feature>
<dbReference type="AlphaFoldDB" id="A0AA41Q5B1"/>
<keyword evidence="11" id="KW-1185">Reference proteome</keyword>
<dbReference type="InterPro" id="IPR003838">
    <property type="entry name" value="ABC3_permease_C"/>
</dbReference>
<feature type="domain" description="ABC3 transporter permease C-terminal" evidence="8">
    <location>
        <begin position="271"/>
        <end position="391"/>
    </location>
</feature>
<evidence type="ECO:0000256" key="1">
    <source>
        <dbReference type="ARBA" id="ARBA00004651"/>
    </source>
</evidence>
<evidence type="ECO:0000256" key="7">
    <source>
        <dbReference type="SAM" id="Phobius"/>
    </source>
</evidence>
<dbReference type="Proteomes" id="UP001165378">
    <property type="component" value="Unassembled WGS sequence"/>
</dbReference>
<feature type="transmembrane region" description="Helical" evidence="7">
    <location>
        <begin position="437"/>
        <end position="459"/>
    </location>
</feature>
<keyword evidence="4 7" id="KW-1133">Transmembrane helix</keyword>
<feature type="transmembrane region" description="Helical" evidence="7">
    <location>
        <begin position="266"/>
        <end position="292"/>
    </location>
</feature>
<proteinExistence type="inferred from homology"/>
<evidence type="ECO:0000256" key="3">
    <source>
        <dbReference type="ARBA" id="ARBA00022692"/>
    </source>
</evidence>
<feature type="domain" description="MacB-like periplasmic core" evidence="9">
    <location>
        <begin position="492"/>
        <end position="700"/>
    </location>
</feature>
<dbReference type="GO" id="GO:0005886">
    <property type="term" value="C:plasma membrane"/>
    <property type="evidence" value="ECO:0007669"/>
    <property type="project" value="UniProtKB-SubCell"/>
</dbReference>
<keyword evidence="3 7" id="KW-0812">Transmembrane</keyword>
<dbReference type="Pfam" id="PF02687">
    <property type="entry name" value="FtsX"/>
    <property type="match status" value="2"/>
</dbReference>
<comment type="similarity">
    <text evidence="6">Belongs to the ABC-4 integral membrane protein family.</text>
</comment>
<feature type="transmembrane region" description="Helical" evidence="7">
    <location>
        <begin position="492"/>
        <end position="513"/>
    </location>
</feature>
<feature type="domain" description="ABC3 transporter permease C-terminal" evidence="8">
    <location>
        <begin position="734"/>
        <end position="850"/>
    </location>
</feature>
<evidence type="ECO:0000256" key="6">
    <source>
        <dbReference type="ARBA" id="ARBA00038076"/>
    </source>
</evidence>
<evidence type="ECO:0000259" key="8">
    <source>
        <dbReference type="Pfam" id="PF02687"/>
    </source>
</evidence>
<feature type="transmembrane region" description="Helical" evidence="7">
    <location>
        <begin position="319"/>
        <end position="345"/>
    </location>
</feature>
<evidence type="ECO:0000256" key="5">
    <source>
        <dbReference type="ARBA" id="ARBA00023136"/>
    </source>
</evidence>
<dbReference type="GO" id="GO:0022857">
    <property type="term" value="F:transmembrane transporter activity"/>
    <property type="evidence" value="ECO:0007669"/>
    <property type="project" value="TreeGrafter"/>
</dbReference>
<protein>
    <submittedName>
        <fullName evidence="10">ABC transporter permease</fullName>
    </submittedName>
</protein>
<dbReference type="PANTHER" id="PTHR30572">
    <property type="entry name" value="MEMBRANE COMPONENT OF TRANSPORTER-RELATED"/>
    <property type="match status" value="1"/>
</dbReference>
<sequence>MFKATFRSFLAHKGRMALSAIAVLLSVAFVSGTLIFTDTITKTFDDLFKSTAADVTVSQKSEQSDSDLAVTGQVKSIPVGTTDQVAKMPGVKAAHAAVSVENITVVDSKNKSVGPDGGAPTIGLNWYESDRSPVKITSGRVPQAAGEAVVDADTADRKKIKIGDSLRVIAAPGTTEVKVVGVATFTTTNPGATLVFLETAAAQKAFLGSTDKISDVELDAAPGVTHEQLKQTVSSQLGAGFEVKTKAEAAKDASDDIGTFINFMKYAMLGFAGVAVLVGIFLIFNTFQMLVAQRTRELGLMRAVGASGKQVKRSVVVEALLLGVVGSTLGLAAGFGLAIGLKALIQSFGMNLKGTSLVFNPATPIAAYSVGIIVTVLAAYIPARRAARISPMAALREASAPVQKPLRRRTVIGIVIAAIGVFGLVAAATASSAKNGGFMLVIGILMTLVSFVVLGPVLARTVIPWLGAGFPKLFGPMGKLSRDNSMRNPRRTGATAAALMIGVALVSGIAVFASSMNSSLSKQIDRSFGADFTVQGNSGGPMGPDIYQTVKGAEGVGTPVRARLLPDVEVTYPDGQTSKDQVNAVDKGFDSVWKLKYTAGDASQVGTPGSIVLDEQAAKDHGVGVGGTVKVTFPGGKSVDAKVVALREHVKGGLQFGFGNIPTLPISTLEEVAPDVQDFLIFANAAPGADKSAVSEKLEATLDPFPQVSVRDQADYKELVQGQIKVLLYMIYGLLGLAIIIAILGVINTLALSVVERTREIGLMRAIGASRRQIRRMIRLESIVIAVFGALVGLVLGLSWGVTAQRLLSEQGLEVLTIPWGTVVTVVIASAVVGLLAALLPALRASRMNVLAAIASE</sequence>
<dbReference type="Pfam" id="PF12704">
    <property type="entry name" value="MacB_PCD"/>
    <property type="match status" value="2"/>
</dbReference>
<evidence type="ECO:0000256" key="4">
    <source>
        <dbReference type="ARBA" id="ARBA00022989"/>
    </source>
</evidence>
<organism evidence="10 11">
    <name type="scientific">Yinghuangia soli</name>
    <dbReference type="NCBI Taxonomy" id="2908204"/>
    <lineage>
        <taxon>Bacteria</taxon>
        <taxon>Bacillati</taxon>
        <taxon>Actinomycetota</taxon>
        <taxon>Actinomycetes</taxon>
        <taxon>Kitasatosporales</taxon>
        <taxon>Streptomycetaceae</taxon>
        <taxon>Yinghuangia</taxon>
    </lineage>
</organism>
<name>A0AA41Q5B1_9ACTN</name>
<comment type="caution">
    <text evidence="10">The sequence shown here is derived from an EMBL/GenBank/DDBJ whole genome shotgun (WGS) entry which is preliminary data.</text>
</comment>
<dbReference type="PANTHER" id="PTHR30572:SF4">
    <property type="entry name" value="ABC TRANSPORTER PERMEASE YTRF"/>
    <property type="match status" value="1"/>
</dbReference>
<feature type="transmembrane region" description="Helical" evidence="7">
    <location>
        <begin position="820"/>
        <end position="840"/>
    </location>
</feature>
<feature type="transmembrane region" description="Helical" evidence="7">
    <location>
        <begin position="365"/>
        <end position="383"/>
    </location>
</feature>
<comment type="subcellular location">
    <subcellularLocation>
        <location evidence="1">Cell membrane</location>
        <topology evidence="1">Multi-pass membrane protein</topology>
    </subcellularLocation>
</comment>
<dbReference type="InterPro" id="IPR050250">
    <property type="entry name" value="Macrolide_Exporter_MacB"/>
</dbReference>
<reference evidence="10" key="1">
    <citation type="submission" date="2022-01" db="EMBL/GenBank/DDBJ databases">
        <title>Genome-Based Taxonomic Classification of the Phylum Actinobacteria.</title>
        <authorList>
            <person name="Gao Y."/>
        </authorList>
    </citation>
    <scope>NUCLEOTIDE SEQUENCE</scope>
    <source>
        <strain evidence="10">KLBMP 8922</strain>
    </source>
</reference>
<evidence type="ECO:0000259" key="9">
    <source>
        <dbReference type="Pfam" id="PF12704"/>
    </source>
</evidence>
<dbReference type="InterPro" id="IPR025857">
    <property type="entry name" value="MacB_PCD"/>
</dbReference>
<dbReference type="EMBL" id="JAKFHA010000027">
    <property type="protein sequence ID" value="MCF2531850.1"/>
    <property type="molecule type" value="Genomic_DNA"/>
</dbReference>